<dbReference type="PANTHER" id="PTHR11559">
    <property type="entry name" value="CARBOXYLESTERASE"/>
    <property type="match status" value="1"/>
</dbReference>
<feature type="chain" id="PRO_5001862811" evidence="1">
    <location>
        <begin position="19"/>
        <end position="672"/>
    </location>
</feature>
<feature type="signal peptide" evidence="1">
    <location>
        <begin position="1"/>
        <end position="18"/>
    </location>
</feature>
<comment type="caution">
    <text evidence="3">The sequence shown here is derived from an EMBL/GenBank/DDBJ whole genome shotgun (WGS) entry which is preliminary data.</text>
</comment>
<dbReference type="InterPro" id="IPR029058">
    <property type="entry name" value="AB_hydrolase_fold"/>
</dbReference>
<dbReference type="Gene3D" id="3.40.50.1820">
    <property type="entry name" value="alpha/beta hydrolase"/>
    <property type="match status" value="1"/>
</dbReference>
<dbReference type="AlphaFoldDB" id="A0A090RY42"/>
<reference evidence="3 4" key="2">
    <citation type="submission" date="2014-09" db="EMBL/GenBank/DDBJ databases">
        <authorList>
            <consortium name="NBRP consortium"/>
            <person name="Sawabe T."/>
            <person name="Meirelles P."/>
            <person name="Nakanishi M."/>
            <person name="Sayaka M."/>
            <person name="Hattori M."/>
            <person name="Ohkuma M."/>
        </authorList>
    </citation>
    <scope>NUCLEOTIDE SEQUENCE [LARGE SCALE GENOMIC DNA]</scope>
    <source>
        <strain evidence="4">JCM19235</strain>
    </source>
</reference>
<name>A0A090RY42_9VIBR</name>
<reference evidence="3 4" key="1">
    <citation type="submission" date="2014-09" db="EMBL/GenBank/DDBJ databases">
        <title>Vibrio maritimus JCM 19235. (C45) whole genome shotgun sequence.</title>
        <authorList>
            <person name="Sawabe T."/>
            <person name="Meirelles P."/>
            <person name="Nakanishi M."/>
            <person name="Sayaka M."/>
            <person name="Hattori M."/>
            <person name="Ohkuma M."/>
        </authorList>
    </citation>
    <scope>NUCLEOTIDE SEQUENCE [LARGE SCALE GENOMIC DNA]</scope>
    <source>
        <strain evidence="4">JCM19235</strain>
    </source>
</reference>
<dbReference type="EMBL" id="BBMR01000003">
    <property type="protein sequence ID" value="GAL19159.1"/>
    <property type="molecule type" value="Genomic_DNA"/>
</dbReference>
<dbReference type="SUPFAM" id="SSF53474">
    <property type="entry name" value="alpha/beta-Hydrolases"/>
    <property type="match status" value="1"/>
</dbReference>
<dbReference type="Pfam" id="PF00135">
    <property type="entry name" value="COesterase"/>
    <property type="match status" value="1"/>
</dbReference>
<evidence type="ECO:0000313" key="4">
    <source>
        <dbReference type="Proteomes" id="UP000029228"/>
    </source>
</evidence>
<protein>
    <submittedName>
        <fullName evidence="3">Para-nitrobenzyl esterase</fullName>
    </submittedName>
</protein>
<keyword evidence="1" id="KW-0732">Signal</keyword>
<dbReference type="PROSITE" id="PS51257">
    <property type="entry name" value="PROKAR_LIPOPROTEIN"/>
    <property type="match status" value="1"/>
</dbReference>
<sequence length="672" mass="73446">MRKSVRTVLSLAIPLALAACGGSNNSTTKPSEPKPVEPGVSYPVETEIGDVTLVATSESVVVRDTAGTQQKVRIETFKGIPYAEATRFNHSDTVALEDGYATEFGAVCPQTALTEIRQSEDCLNLNIWRPSNLEADQLIPVYVFIHGGNFENGSGSDPHIHGDNVVAQGQLDGQPFIAVTFNYRLGLLGSTYKDDSKGGNFGIGDQKRALEWVNNNIDKFGGDAGNVTVMGQGAGAMSIGILQQDSSDEFIAGEYFQRAIMQSNPYGFEYKSSSNAESFATVSEMETMSLKEIMDKQQTMSKATSKIVNWVVTSAATINPISSNATPIATLMPFAPYIEYRKKLIGSDKGYHLKSQPFDTELTVPTVAGYNAADERAFGSLADITFLIPMVVDLIMNNAPDLLTEENAAQAPEVIATWLTEDDNVELLRAELASIDGNDVNIQLELGDIINLLPETAYEAVNTLFYGLGNTDQTSTLLGFEDYAANSEKELSGAFDNMKQFNQMTSDIMFAGPIRAKVASADDSQIQATMYEFNYRGSFNSVPKGNLFSEKETDLIQVVKSLSCSFGTPCFGSELPFVFNKAVRSDGTTFSVSSQDEAMMSKMSRVWFSDELFEKEQYQKGSDSVWVIDGNETDGPTYDWDRMTKTGKDESLQDGRLQGLETQNLIGYYLVD</sequence>
<dbReference type="InterPro" id="IPR050309">
    <property type="entry name" value="Type-B_Carboxylest/Lipase"/>
</dbReference>
<proteinExistence type="predicted"/>
<feature type="domain" description="Carboxylesterase type B" evidence="2">
    <location>
        <begin position="68"/>
        <end position="608"/>
    </location>
</feature>
<dbReference type="Proteomes" id="UP000029228">
    <property type="component" value="Unassembled WGS sequence"/>
</dbReference>
<gene>
    <name evidence="3" type="ORF">JCM19235_2582</name>
</gene>
<dbReference type="STRING" id="990268.JCM19235_2582"/>
<accession>A0A090RY42</accession>
<dbReference type="InterPro" id="IPR002018">
    <property type="entry name" value="CarbesteraseB"/>
</dbReference>
<evidence type="ECO:0000256" key="1">
    <source>
        <dbReference type="SAM" id="SignalP"/>
    </source>
</evidence>
<keyword evidence="4" id="KW-1185">Reference proteome</keyword>
<organism evidence="3 4">
    <name type="scientific">Vibrio maritimus</name>
    <dbReference type="NCBI Taxonomy" id="990268"/>
    <lineage>
        <taxon>Bacteria</taxon>
        <taxon>Pseudomonadati</taxon>
        <taxon>Pseudomonadota</taxon>
        <taxon>Gammaproteobacteria</taxon>
        <taxon>Vibrionales</taxon>
        <taxon>Vibrionaceae</taxon>
        <taxon>Vibrio</taxon>
    </lineage>
</organism>
<evidence type="ECO:0000259" key="2">
    <source>
        <dbReference type="Pfam" id="PF00135"/>
    </source>
</evidence>
<dbReference type="OrthoDB" id="9775851at2"/>
<evidence type="ECO:0000313" key="3">
    <source>
        <dbReference type="EMBL" id="GAL19159.1"/>
    </source>
</evidence>